<evidence type="ECO:0000313" key="2">
    <source>
        <dbReference type="EMBL" id="MYM95593.1"/>
    </source>
</evidence>
<comment type="caution">
    <text evidence="2">The sequence shown here is derived from an EMBL/GenBank/DDBJ whole genome shotgun (WGS) entry which is preliminary data.</text>
</comment>
<dbReference type="EMBL" id="WWCX01000029">
    <property type="protein sequence ID" value="MYM95593.1"/>
    <property type="molecule type" value="Genomic_DNA"/>
</dbReference>
<sequence>MARDPVPAVAPPPETRHPTVDFAIRGSPQQLREEQRRRDKEAQAYVQRHFAETGYLPKEYEIRRASDPEFNRAEQAEGRAALQEALTRLKLWEAHWRDVYQYNVLSSEQATSWQATWNRETIIGMLGGTLNSVKTLPEEYQLKKLIKDGAKKNKDVSAHRTALRGLQGAIDAHLREAQREIDALIDNVINPLVMPSETAAQVVRFLVRFNVIDVNLIKRLSELVSAKALWFSSLTPLALRPGPEANEEGKLAPDYVGHELVGDNFRVEGIKRAIPNEFIQIRGQKPRAKTRLVLEPRTANVKDQRDTQSGINTIVKGVKGKYGKYKRTQGSNRLVVTVDITDLPWALEEPYLGTILTLIAAIPTPDGPAAFEVYFIVGGRPRKVWPPS</sequence>
<evidence type="ECO:0000313" key="3">
    <source>
        <dbReference type="Proteomes" id="UP000447355"/>
    </source>
</evidence>
<proteinExistence type="predicted"/>
<feature type="compositionally biased region" description="Basic and acidic residues" evidence="1">
    <location>
        <begin position="31"/>
        <end position="42"/>
    </location>
</feature>
<reference evidence="2" key="1">
    <citation type="submission" date="2019-12" db="EMBL/GenBank/DDBJ databases">
        <title>Novel species isolated from a subtropical stream in China.</title>
        <authorList>
            <person name="Lu H."/>
        </authorList>
    </citation>
    <scope>NUCLEOTIDE SEQUENCE [LARGE SCALE GENOMIC DNA]</scope>
    <source>
        <strain evidence="2">FT81W</strain>
    </source>
</reference>
<dbReference type="Proteomes" id="UP000447355">
    <property type="component" value="Unassembled WGS sequence"/>
</dbReference>
<gene>
    <name evidence="2" type="ORF">GTP90_17175</name>
</gene>
<dbReference type="RefSeq" id="WP_161084698.1">
    <property type="nucleotide sequence ID" value="NZ_WWCX01000029.1"/>
</dbReference>
<name>A0A845GLZ1_9BURK</name>
<feature type="region of interest" description="Disordered" evidence="1">
    <location>
        <begin position="1"/>
        <end position="43"/>
    </location>
</feature>
<organism evidence="2 3">
    <name type="scientific">Duganella vulcania</name>
    <dbReference type="NCBI Taxonomy" id="2692166"/>
    <lineage>
        <taxon>Bacteria</taxon>
        <taxon>Pseudomonadati</taxon>
        <taxon>Pseudomonadota</taxon>
        <taxon>Betaproteobacteria</taxon>
        <taxon>Burkholderiales</taxon>
        <taxon>Oxalobacteraceae</taxon>
        <taxon>Telluria group</taxon>
        <taxon>Duganella</taxon>
    </lineage>
</organism>
<accession>A0A845GLZ1</accession>
<protein>
    <submittedName>
        <fullName evidence="2">Uncharacterized protein</fullName>
    </submittedName>
</protein>
<evidence type="ECO:0000256" key="1">
    <source>
        <dbReference type="SAM" id="MobiDB-lite"/>
    </source>
</evidence>
<dbReference type="AlphaFoldDB" id="A0A845GLZ1"/>